<dbReference type="PANTHER" id="PTHR33480:SF1">
    <property type="entry name" value="TYR RECOMBINASE DOMAIN-CONTAINING PROTEIN"/>
    <property type="match status" value="1"/>
</dbReference>
<gene>
    <name evidence="2" type="ORF">RI129_002998</name>
</gene>
<dbReference type="InterPro" id="IPR011010">
    <property type="entry name" value="DNA_brk_join_enz"/>
</dbReference>
<dbReference type="PANTHER" id="PTHR33480">
    <property type="entry name" value="SET DOMAIN-CONTAINING PROTEIN-RELATED"/>
    <property type="match status" value="1"/>
</dbReference>
<evidence type="ECO:0000256" key="1">
    <source>
        <dbReference type="SAM" id="MobiDB-lite"/>
    </source>
</evidence>
<evidence type="ECO:0000313" key="3">
    <source>
        <dbReference type="Proteomes" id="UP001329430"/>
    </source>
</evidence>
<accession>A0AAN7VN45</accession>
<dbReference type="AlphaFoldDB" id="A0AAN7VN45"/>
<organism evidence="2 3">
    <name type="scientific">Pyrocoelia pectoralis</name>
    <dbReference type="NCBI Taxonomy" id="417401"/>
    <lineage>
        <taxon>Eukaryota</taxon>
        <taxon>Metazoa</taxon>
        <taxon>Ecdysozoa</taxon>
        <taxon>Arthropoda</taxon>
        <taxon>Hexapoda</taxon>
        <taxon>Insecta</taxon>
        <taxon>Pterygota</taxon>
        <taxon>Neoptera</taxon>
        <taxon>Endopterygota</taxon>
        <taxon>Coleoptera</taxon>
        <taxon>Polyphaga</taxon>
        <taxon>Elateriformia</taxon>
        <taxon>Elateroidea</taxon>
        <taxon>Lampyridae</taxon>
        <taxon>Lampyrinae</taxon>
        <taxon>Pyrocoelia</taxon>
    </lineage>
</organism>
<sequence>MRVDEITRTIKKDLLICNYASSYLKGRKSKGNLDAARTDKSSEINQLLDELRPHHFKLIIAATSELAKYNEDTATFQSPSLAVNFGTLLKKCCDLALGTSILNEKKWNKDELLPLTSDLKKLNIYLQACSDNAYDELLTNDTNRTAYNKLKESEDENELQAWLTETEKILLQTYSRIIIRGKMGRGVPVLLSPKMKQHFDRLIELRPNFVTNNDFAFHTSGSSFLDGTKLLQKYAERCGIQPTITQLLQFSKNDLEQLSKFMGHTLNTHCNVYRLPDNIYQTAKVSKLLLLMNDEGAERFKGRTLDEIDIELTPIQEDHNIFEELSESNTDCSINNDPSHENSQPADRQDPNKRPLNVVQGTFANKQDTSDQGPVLSSEITPNINQKRTYK</sequence>
<dbReference type="Proteomes" id="UP001329430">
    <property type="component" value="Chromosome 2"/>
</dbReference>
<feature type="region of interest" description="Disordered" evidence="1">
    <location>
        <begin position="327"/>
        <end position="391"/>
    </location>
</feature>
<dbReference type="SUPFAM" id="SSF56349">
    <property type="entry name" value="DNA breaking-rejoining enzymes"/>
    <property type="match status" value="1"/>
</dbReference>
<feature type="compositionally biased region" description="Polar residues" evidence="1">
    <location>
        <begin position="359"/>
        <end position="372"/>
    </location>
</feature>
<reference evidence="2 3" key="1">
    <citation type="journal article" date="2024" name="Insects">
        <title>An Improved Chromosome-Level Genome Assembly of the Firefly Pyrocoelia pectoralis.</title>
        <authorList>
            <person name="Fu X."/>
            <person name="Meyer-Rochow V.B."/>
            <person name="Ballantyne L."/>
            <person name="Zhu X."/>
        </authorList>
    </citation>
    <scope>NUCLEOTIDE SEQUENCE [LARGE SCALE GENOMIC DNA]</scope>
    <source>
        <strain evidence="2">XCY_ONT2</strain>
    </source>
</reference>
<feature type="compositionally biased region" description="Polar residues" evidence="1">
    <location>
        <begin position="327"/>
        <end position="346"/>
    </location>
</feature>
<evidence type="ECO:0000313" key="2">
    <source>
        <dbReference type="EMBL" id="KAK5648106.1"/>
    </source>
</evidence>
<protein>
    <submittedName>
        <fullName evidence="2">Uncharacterized protein</fullName>
    </submittedName>
</protein>
<dbReference type="GO" id="GO:0003677">
    <property type="term" value="F:DNA binding"/>
    <property type="evidence" value="ECO:0007669"/>
    <property type="project" value="InterPro"/>
</dbReference>
<name>A0AAN7VN45_9COLE</name>
<proteinExistence type="predicted"/>
<comment type="caution">
    <text evidence="2">The sequence shown here is derived from an EMBL/GenBank/DDBJ whole genome shotgun (WGS) entry which is preliminary data.</text>
</comment>
<dbReference type="EMBL" id="JAVRBK010000002">
    <property type="protein sequence ID" value="KAK5648106.1"/>
    <property type="molecule type" value="Genomic_DNA"/>
</dbReference>
<keyword evidence="3" id="KW-1185">Reference proteome</keyword>
<feature type="compositionally biased region" description="Polar residues" evidence="1">
    <location>
        <begin position="378"/>
        <end position="391"/>
    </location>
</feature>